<gene>
    <name evidence="1" type="ORF">DLM75_18575</name>
</gene>
<organism evidence="1 2">
    <name type="scientific">Leptospira stimsonii</name>
    <dbReference type="NCBI Taxonomy" id="2202203"/>
    <lineage>
        <taxon>Bacteria</taxon>
        <taxon>Pseudomonadati</taxon>
        <taxon>Spirochaetota</taxon>
        <taxon>Spirochaetia</taxon>
        <taxon>Leptospirales</taxon>
        <taxon>Leptospiraceae</taxon>
        <taxon>Leptospira</taxon>
    </lineage>
</organism>
<evidence type="ECO:0000313" key="2">
    <source>
        <dbReference type="Proteomes" id="UP000265798"/>
    </source>
</evidence>
<evidence type="ECO:0000313" key="1">
    <source>
        <dbReference type="EMBL" id="RHX86985.1"/>
    </source>
</evidence>
<accession>A0A396YWN1</accession>
<sequence>MYFWIEIRKVLRVLTFDPSQNYGYIEGDYGSRVLSKHSPAALGKEIGSISLEFVEFVREKEIVKRVTF</sequence>
<comment type="caution">
    <text evidence="1">The sequence shown here is derived from an EMBL/GenBank/DDBJ whole genome shotgun (WGS) entry which is preliminary data.</text>
</comment>
<proteinExistence type="predicted"/>
<dbReference type="Proteomes" id="UP000265798">
    <property type="component" value="Unassembled WGS sequence"/>
</dbReference>
<reference evidence="2" key="1">
    <citation type="submission" date="2018-05" db="EMBL/GenBank/DDBJ databases">
        <title>Leptospira yasudae sp. nov. and Leptospira stimsonii sp. nov., two pathogenic species of the genus Leptospira isolated from environmental sources.</title>
        <authorList>
            <person name="Casanovas-Massana A."/>
            <person name="Hamond C."/>
            <person name="Santos L.A."/>
            <person name="Hacker K.P."/>
            <person name="Balassiano I."/>
            <person name="Medeiros M.A."/>
            <person name="Reis M.G."/>
            <person name="Ko A.I."/>
            <person name="Wunder E.A."/>
        </authorList>
    </citation>
    <scope>NUCLEOTIDE SEQUENCE [LARGE SCALE GENOMIC DNA]</scope>
    <source>
        <strain evidence="2">Yale</strain>
    </source>
</reference>
<protein>
    <submittedName>
        <fullName evidence="1">Uncharacterized protein</fullName>
    </submittedName>
</protein>
<dbReference type="AlphaFoldDB" id="A0A396YWN1"/>
<dbReference type="EMBL" id="QHCT01000006">
    <property type="protein sequence ID" value="RHX86985.1"/>
    <property type="molecule type" value="Genomic_DNA"/>
</dbReference>
<name>A0A396YWN1_9LEPT</name>